<dbReference type="Proteomes" id="UP000654947">
    <property type="component" value="Unassembled WGS sequence"/>
</dbReference>
<gene>
    <name evidence="2" type="ORF">GCM10007147_05480</name>
</gene>
<sequence length="209" mass="22663">MSKPRQILDRIYALQNPVEAENAYDEWAVNYEHDTTQGMGYQAPTNSADRLSRLLPGQPRAEVLDAGCGTGLVGQALAGHGFEVVDGLDLSQAMLDIARDKGVYRGLDKADMTQTLPVKDNAYDAVICVGTLTEGHVGPEAIDELVRVARPGAPVVFTVIDSIWEPLGYESRVQGLADAGRVRLEEVTADSVYHVKENITCNLVVLRAL</sequence>
<evidence type="ECO:0000259" key="1">
    <source>
        <dbReference type="Pfam" id="PF08241"/>
    </source>
</evidence>
<dbReference type="AlphaFoldDB" id="A0A918X7I0"/>
<keyword evidence="3" id="KW-1185">Reference proteome</keyword>
<feature type="domain" description="Methyltransferase type 11" evidence="1">
    <location>
        <begin position="64"/>
        <end position="156"/>
    </location>
</feature>
<dbReference type="SUPFAM" id="SSF53335">
    <property type="entry name" value="S-adenosyl-L-methionine-dependent methyltransferases"/>
    <property type="match status" value="1"/>
</dbReference>
<dbReference type="RefSeq" id="WP_193517287.1">
    <property type="nucleotide sequence ID" value="NZ_BMXL01000002.1"/>
</dbReference>
<proteinExistence type="predicted"/>
<dbReference type="EMBL" id="BMXL01000002">
    <property type="protein sequence ID" value="GHD16899.1"/>
    <property type="molecule type" value="Genomic_DNA"/>
</dbReference>
<dbReference type="PANTHER" id="PTHR43464">
    <property type="entry name" value="METHYLTRANSFERASE"/>
    <property type="match status" value="1"/>
</dbReference>
<keyword evidence="2" id="KW-0808">Transferase</keyword>
<dbReference type="Pfam" id="PF08241">
    <property type="entry name" value="Methyltransf_11"/>
    <property type="match status" value="1"/>
</dbReference>
<dbReference type="Gene3D" id="3.40.50.150">
    <property type="entry name" value="Vaccinia Virus protein VP39"/>
    <property type="match status" value="1"/>
</dbReference>
<dbReference type="CDD" id="cd02440">
    <property type="entry name" value="AdoMet_MTases"/>
    <property type="match status" value="1"/>
</dbReference>
<accession>A0A918X7I0</accession>
<comment type="caution">
    <text evidence="2">The sequence shown here is derived from an EMBL/GenBank/DDBJ whole genome shotgun (WGS) entry which is preliminary data.</text>
</comment>
<protein>
    <submittedName>
        <fullName evidence="2">SAM-dependent methyltransferase</fullName>
    </submittedName>
</protein>
<dbReference type="GO" id="GO:0032259">
    <property type="term" value="P:methylation"/>
    <property type="evidence" value="ECO:0007669"/>
    <property type="project" value="UniProtKB-KW"/>
</dbReference>
<reference evidence="2 3" key="1">
    <citation type="journal article" date="2014" name="Int. J. Syst. Evol. Microbiol.">
        <title>Complete genome sequence of Corynebacterium casei LMG S-19264T (=DSM 44701T), isolated from a smear-ripened cheese.</title>
        <authorList>
            <consortium name="US DOE Joint Genome Institute (JGI-PGF)"/>
            <person name="Walter F."/>
            <person name="Albersmeier A."/>
            <person name="Kalinowski J."/>
            <person name="Ruckert C."/>
        </authorList>
    </citation>
    <scope>NUCLEOTIDE SEQUENCE [LARGE SCALE GENOMIC DNA]</scope>
    <source>
        <strain evidence="2 3">KCTC 19473</strain>
    </source>
</reference>
<dbReference type="GO" id="GO:0010420">
    <property type="term" value="F:polyprenyldihydroxybenzoate methyltransferase activity"/>
    <property type="evidence" value="ECO:0007669"/>
    <property type="project" value="TreeGrafter"/>
</dbReference>
<dbReference type="InterPro" id="IPR013216">
    <property type="entry name" value="Methyltransf_11"/>
</dbReference>
<evidence type="ECO:0000313" key="3">
    <source>
        <dbReference type="Proteomes" id="UP000654947"/>
    </source>
</evidence>
<name>A0A918X7I0_9ACTN</name>
<organism evidence="2 3">
    <name type="scientific">Nocardiopsis kunsanensis</name>
    <dbReference type="NCBI Taxonomy" id="141693"/>
    <lineage>
        <taxon>Bacteria</taxon>
        <taxon>Bacillati</taxon>
        <taxon>Actinomycetota</taxon>
        <taxon>Actinomycetes</taxon>
        <taxon>Streptosporangiales</taxon>
        <taxon>Nocardiopsidaceae</taxon>
        <taxon>Nocardiopsis</taxon>
    </lineage>
</organism>
<evidence type="ECO:0000313" key="2">
    <source>
        <dbReference type="EMBL" id="GHD16899.1"/>
    </source>
</evidence>
<keyword evidence="2" id="KW-0489">Methyltransferase</keyword>
<dbReference type="InterPro" id="IPR029063">
    <property type="entry name" value="SAM-dependent_MTases_sf"/>
</dbReference>
<dbReference type="PANTHER" id="PTHR43464:SF23">
    <property type="entry name" value="JUVENILE HORMONE ACID O-METHYLTRANSFERASE"/>
    <property type="match status" value="1"/>
</dbReference>